<dbReference type="SUPFAM" id="SSF51161">
    <property type="entry name" value="Trimeric LpxA-like enzymes"/>
    <property type="match status" value="1"/>
</dbReference>
<proteinExistence type="predicted"/>
<reference evidence="4 5" key="2">
    <citation type="submission" date="2019-09" db="EMBL/GenBank/DDBJ databases">
        <title>Complete Genome Sequence and Methylome Analysis of free living Spirochaetas.</title>
        <authorList>
            <person name="Leshcheva N."/>
            <person name="Mikheeva N."/>
        </authorList>
    </citation>
    <scope>NUCLEOTIDE SEQUENCE [LARGE SCALE GENOMIC DNA]</scope>
    <source>
        <strain evidence="4 5">P</strain>
    </source>
</reference>
<protein>
    <submittedName>
        <fullName evidence="4">Serine acetyltransferase</fullName>
    </submittedName>
</protein>
<dbReference type="InterPro" id="IPR011004">
    <property type="entry name" value="Trimer_LpxA-like_sf"/>
</dbReference>
<organism evidence="4 5">
    <name type="scientific">Thiospirochaeta perfilievii</name>
    <dbReference type="NCBI Taxonomy" id="252967"/>
    <lineage>
        <taxon>Bacteria</taxon>
        <taxon>Pseudomonadati</taxon>
        <taxon>Spirochaetota</taxon>
        <taxon>Spirochaetia</taxon>
        <taxon>Spirochaetales</taxon>
        <taxon>Spirochaetaceae</taxon>
        <taxon>Thiospirochaeta</taxon>
    </lineage>
</organism>
<dbReference type="EMBL" id="CP035807">
    <property type="protein sequence ID" value="QEN05707.1"/>
    <property type="molecule type" value="Genomic_DNA"/>
</dbReference>
<dbReference type="GO" id="GO:0008652">
    <property type="term" value="P:amino acid biosynthetic process"/>
    <property type="evidence" value="ECO:0007669"/>
    <property type="project" value="UniProtKB-KW"/>
</dbReference>
<keyword evidence="3" id="KW-0012">Acyltransferase</keyword>
<evidence type="ECO:0000256" key="3">
    <source>
        <dbReference type="ARBA" id="ARBA00023315"/>
    </source>
</evidence>
<evidence type="ECO:0000256" key="1">
    <source>
        <dbReference type="ARBA" id="ARBA00022605"/>
    </source>
</evidence>
<evidence type="ECO:0000313" key="5">
    <source>
        <dbReference type="Proteomes" id="UP000323824"/>
    </source>
</evidence>
<gene>
    <name evidence="4" type="ORF">EW093_13625</name>
</gene>
<dbReference type="InterPro" id="IPR053376">
    <property type="entry name" value="Serine_acetyltransferase"/>
</dbReference>
<evidence type="ECO:0000313" key="4">
    <source>
        <dbReference type="EMBL" id="QEN05707.1"/>
    </source>
</evidence>
<dbReference type="OrthoDB" id="9801456at2"/>
<dbReference type="InterPro" id="IPR042122">
    <property type="entry name" value="Ser_AcTrfase_N_sf"/>
</dbReference>
<keyword evidence="1" id="KW-0028">Amino-acid biosynthesis</keyword>
<keyword evidence="5" id="KW-1185">Reference proteome</keyword>
<accession>A0A5C1QE91</accession>
<dbReference type="Gene3D" id="1.10.3130.10">
    <property type="entry name" value="serine acetyltransferase, domain 1"/>
    <property type="match status" value="1"/>
</dbReference>
<dbReference type="AlphaFoldDB" id="A0A5C1QE91"/>
<dbReference type="RefSeq" id="WP_149568941.1">
    <property type="nucleotide sequence ID" value="NZ_CP035807.1"/>
</dbReference>
<dbReference type="NCBIfam" id="NF041874">
    <property type="entry name" value="EPS_EpsC"/>
    <property type="match status" value="1"/>
</dbReference>
<dbReference type="Gene3D" id="2.160.10.10">
    <property type="entry name" value="Hexapeptide repeat proteins"/>
    <property type="match status" value="1"/>
</dbReference>
<dbReference type="InterPro" id="IPR045304">
    <property type="entry name" value="LbH_SAT"/>
</dbReference>
<dbReference type="GO" id="GO:0016746">
    <property type="term" value="F:acyltransferase activity"/>
    <property type="evidence" value="ECO:0007669"/>
    <property type="project" value="UniProtKB-KW"/>
</dbReference>
<name>A0A5C1QE91_9SPIO</name>
<dbReference type="KEGG" id="sper:EW093_13625"/>
<dbReference type="PANTHER" id="PTHR42811">
    <property type="entry name" value="SERINE ACETYLTRANSFERASE"/>
    <property type="match status" value="1"/>
</dbReference>
<dbReference type="CDD" id="cd03354">
    <property type="entry name" value="LbH_SAT"/>
    <property type="match status" value="1"/>
</dbReference>
<reference evidence="4 5" key="1">
    <citation type="submission" date="2019-02" db="EMBL/GenBank/DDBJ databases">
        <authorList>
            <person name="Fomenkov A."/>
            <person name="Dubinina G."/>
            <person name="Grabovich M."/>
            <person name="Vincze T."/>
            <person name="Roberts R.J."/>
        </authorList>
    </citation>
    <scope>NUCLEOTIDE SEQUENCE [LARGE SCALE GENOMIC DNA]</scope>
    <source>
        <strain evidence="4 5">P</strain>
    </source>
</reference>
<keyword evidence="2 4" id="KW-0808">Transferase</keyword>
<sequence length="294" mass="32015">MDDDKLDKIKKELLKSYSLGGGVNHIDGPSLPSRESIKKILMIIESLMFPGFQADEVIDQSILSYRTSEKLNRLFKKLYSETKKASCKKLVSSDSCNCEGCLSSSLDHTLELLSRLTKIRSKLLLDAEAALAGDPAAASMEEVILSYPGLKAVMIHRIAHEFYLMKIPLIPRMMGEYAHETTGIDIHPGATIGESFFIDHGTGVVIGETTVIGKSVKIYQGVTLGALSVKKEEANIKRHPTIEDGVTIYAGATILGGETVVGKNSTIGGNVWIVKSVPEDSKIYNKPIDYTIVG</sequence>
<evidence type="ECO:0000256" key="2">
    <source>
        <dbReference type="ARBA" id="ARBA00022679"/>
    </source>
</evidence>
<dbReference type="Proteomes" id="UP000323824">
    <property type="component" value="Chromosome"/>
</dbReference>